<proteinExistence type="inferred from homology"/>
<feature type="non-terminal residue" evidence="10">
    <location>
        <position position="387"/>
    </location>
</feature>
<evidence type="ECO:0000256" key="4">
    <source>
        <dbReference type="ARBA" id="ARBA00022692"/>
    </source>
</evidence>
<dbReference type="FunCoup" id="R7U542">
    <property type="interactions" value="4"/>
</dbReference>
<keyword evidence="4 8" id="KW-0812">Transmembrane</keyword>
<dbReference type="Gene3D" id="1.10.3430.10">
    <property type="entry name" value="Ammonium transporter AmtB like domains"/>
    <property type="match status" value="1"/>
</dbReference>
<comment type="caution">
    <text evidence="8">Lacks conserved residue(s) required for the propagation of feature annotation.</text>
</comment>
<dbReference type="Proteomes" id="UP000014760">
    <property type="component" value="Unassembled WGS sequence"/>
</dbReference>
<evidence type="ECO:0000313" key="10">
    <source>
        <dbReference type="EMBL" id="ELT98791.1"/>
    </source>
</evidence>
<dbReference type="GO" id="GO:0008519">
    <property type="term" value="F:ammonium channel activity"/>
    <property type="evidence" value="ECO:0007669"/>
    <property type="project" value="InterPro"/>
</dbReference>
<accession>R7U542</accession>
<evidence type="ECO:0000313" key="11">
    <source>
        <dbReference type="EnsemblMetazoa" id="CapteP22997"/>
    </source>
</evidence>
<feature type="transmembrane region" description="Helical" evidence="8">
    <location>
        <begin position="332"/>
        <end position="359"/>
    </location>
</feature>
<dbReference type="EMBL" id="KB307554">
    <property type="protein sequence ID" value="ELT98791.1"/>
    <property type="molecule type" value="Genomic_DNA"/>
</dbReference>
<feature type="transmembrane region" description="Helical" evidence="8">
    <location>
        <begin position="74"/>
        <end position="93"/>
    </location>
</feature>
<feature type="transmembrane region" description="Helical" evidence="8">
    <location>
        <begin position="177"/>
        <end position="199"/>
    </location>
</feature>
<dbReference type="EMBL" id="AMQN01002020">
    <property type="status" value="NOT_ANNOTATED_CDS"/>
    <property type="molecule type" value="Genomic_DNA"/>
</dbReference>
<dbReference type="OrthoDB" id="534912at2759"/>
<dbReference type="PANTHER" id="PTHR11730:SF58">
    <property type="entry name" value="AMMONIUM TRANSPORTER"/>
    <property type="match status" value="1"/>
</dbReference>
<feature type="transmembrane region" description="Helical" evidence="8">
    <location>
        <begin position="24"/>
        <end position="42"/>
    </location>
</feature>
<reference evidence="12" key="1">
    <citation type="submission" date="2012-12" db="EMBL/GenBank/DDBJ databases">
        <authorList>
            <person name="Hellsten U."/>
            <person name="Grimwood J."/>
            <person name="Chapman J.A."/>
            <person name="Shapiro H."/>
            <person name="Aerts A."/>
            <person name="Otillar R.P."/>
            <person name="Terry A.Y."/>
            <person name="Boore J.L."/>
            <person name="Simakov O."/>
            <person name="Marletaz F."/>
            <person name="Cho S.-J."/>
            <person name="Edsinger-Gonzales E."/>
            <person name="Havlak P."/>
            <person name="Kuo D.-H."/>
            <person name="Larsson T."/>
            <person name="Lv J."/>
            <person name="Arendt D."/>
            <person name="Savage R."/>
            <person name="Osoegawa K."/>
            <person name="de Jong P."/>
            <person name="Lindberg D.R."/>
            <person name="Seaver E.C."/>
            <person name="Weisblat D.A."/>
            <person name="Putnam N.H."/>
            <person name="Grigoriev I.V."/>
            <person name="Rokhsar D.S."/>
        </authorList>
    </citation>
    <scope>NUCLEOTIDE SEQUENCE</scope>
    <source>
        <strain evidence="12">I ESC-2004</strain>
    </source>
</reference>
<dbReference type="EnsemblMetazoa" id="CapteT22997">
    <property type="protein sequence ID" value="CapteP22997"/>
    <property type="gene ID" value="CapteG22997"/>
</dbReference>
<dbReference type="STRING" id="283909.R7U542"/>
<evidence type="ECO:0000259" key="9">
    <source>
        <dbReference type="Pfam" id="PF00909"/>
    </source>
</evidence>
<dbReference type="FunFam" id="1.10.3430.10:FF:000008">
    <property type="entry name" value="Ammonium transporter"/>
    <property type="match status" value="1"/>
</dbReference>
<dbReference type="InterPro" id="IPR024041">
    <property type="entry name" value="NH4_transpt_AmtB-like_dom"/>
</dbReference>
<dbReference type="GO" id="GO:0005886">
    <property type="term" value="C:plasma membrane"/>
    <property type="evidence" value="ECO:0007669"/>
    <property type="project" value="UniProtKB-SubCell"/>
</dbReference>
<dbReference type="HOGENOM" id="CLU_000445_33_1_1"/>
<dbReference type="PANTHER" id="PTHR11730">
    <property type="entry name" value="AMMONIUM TRANSPORTER"/>
    <property type="match status" value="1"/>
</dbReference>
<keyword evidence="7 8" id="KW-0924">Ammonia transport</keyword>
<sequence length="387" mass="41342">SGFGLLEAGIVHPKNETNIMMKNLVDVVFGGLSYWLFGYGLSFGQDSGNNPFCGIGHWFVTSKDHQMGLVYSNFIFQLSFTTTATTIVSGAMAERTKLDAYIIFSFFNTLVYCLPAHWVWADNGFLRTLGVLDIAGAGVVHLLGGVSALVAAIILGPRTGRFDKDSTTGNMGHPTNAVMGLFMLWWGWLAFNAGSTYGISGGKWKLASKSATTTMISSIGGGVQGIFMSYILTRKFLIDDIINSILGSLVSITGSCAVVNPAEGILIGVIGGFICMMMGRLMERIKVDDPVGAFPVHGIGGLWGLLAIGLFVDIDESEDTTMGQRGLFHGGGVKLLGVQALAAVIITAWTVLTTLIILLPLHFSLGLRLSVEDELLGSDFCEHGIDH</sequence>
<reference evidence="11" key="3">
    <citation type="submission" date="2015-06" db="UniProtKB">
        <authorList>
            <consortium name="EnsemblMetazoa"/>
        </authorList>
    </citation>
    <scope>IDENTIFICATION</scope>
</reference>
<evidence type="ECO:0000256" key="7">
    <source>
        <dbReference type="ARBA" id="ARBA00023177"/>
    </source>
</evidence>
<dbReference type="AlphaFoldDB" id="R7U542"/>
<evidence type="ECO:0000256" key="8">
    <source>
        <dbReference type="RuleBase" id="RU362002"/>
    </source>
</evidence>
<dbReference type="Pfam" id="PF00909">
    <property type="entry name" value="Ammonium_transp"/>
    <property type="match status" value="1"/>
</dbReference>
<evidence type="ECO:0000256" key="5">
    <source>
        <dbReference type="ARBA" id="ARBA00022989"/>
    </source>
</evidence>
<feature type="transmembrane region" description="Helical" evidence="8">
    <location>
        <begin position="211"/>
        <end position="232"/>
    </location>
</feature>
<dbReference type="InterPro" id="IPR001905">
    <property type="entry name" value="Ammonium_transpt"/>
</dbReference>
<keyword evidence="12" id="KW-1185">Reference proteome</keyword>
<feature type="domain" description="Ammonium transporter AmtB-like" evidence="9">
    <location>
        <begin position="2"/>
        <end position="384"/>
    </location>
</feature>
<gene>
    <name evidence="10" type="ORF">CAPTEDRAFT_22997</name>
</gene>
<dbReference type="GO" id="GO:0097272">
    <property type="term" value="P:ammonium homeostasis"/>
    <property type="evidence" value="ECO:0007669"/>
    <property type="project" value="TreeGrafter"/>
</dbReference>
<evidence type="ECO:0000256" key="6">
    <source>
        <dbReference type="ARBA" id="ARBA00023136"/>
    </source>
</evidence>
<evidence type="ECO:0000256" key="2">
    <source>
        <dbReference type="ARBA" id="ARBA00005887"/>
    </source>
</evidence>
<keyword evidence="5 8" id="KW-1133">Transmembrane helix</keyword>
<name>R7U542_CAPTE</name>
<reference evidence="10 12" key="2">
    <citation type="journal article" date="2013" name="Nature">
        <title>Insights into bilaterian evolution from three spiralian genomes.</title>
        <authorList>
            <person name="Simakov O."/>
            <person name="Marletaz F."/>
            <person name="Cho S.J."/>
            <person name="Edsinger-Gonzales E."/>
            <person name="Havlak P."/>
            <person name="Hellsten U."/>
            <person name="Kuo D.H."/>
            <person name="Larsson T."/>
            <person name="Lv J."/>
            <person name="Arendt D."/>
            <person name="Savage R."/>
            <person name="Osoegawa K."/>
            <person name="de Jong P."/>
            <person name="Grimwood J."/>
            <person name="Chapman J.A."/>
            <person name="Shapiro H."/>
            <person name="Aerts A."/>
            <person name="Otillar R.P."/>
            <person name="Terry A.Y."/>
            <person name="Boore J.L."/>
            <person name="Grigoriev I.V."/>
            <person name="Lindberg D.R."/>
            <person name="Seaver E.C."/>
            <person name="Weisblat D.A."/>
            <person name="Putnam N.H."/>
            <person name="Rokhsar D.S."/>
        </authorList>
    </citation>
    <scope>NUCLEOTIDE SEQUENCE</scope>
    <source>
        <strain evidence="10 12">I ESC-2004</strain>
    </source>
</reference>
<dbReference type="OMA" id="FNAGSWL"/>
<comment type="subcellular location">
    <subcellularLocation>
        <location evidence="8">Cell membrane</location>
        <topology evidence="8">Multi-pass membrane protein</topology>
    </subcellularLocation>
    <subcellularLocation>
        <location evidence="1">Membrane</location>
        <topology evidence="1">Multi-pass membrane protein</topology>
    </subcellularLocation>
</comment>
<evidence type="ECO:0000256" key="3">
    <source>
        <dbReference type="ARBA" id="ARBA00022448"/>
    </source>
</evidence>
<evidence type="ECO:0000256" key="1">
    <source>
        <dbReference type="ARBA" id="ARBA00004141"/>
    </source>
</evidence>
<feature type="transmembrane region" description="Helical" evidence="8">
    <location>
        <begin position="241"/>
        <end position="259"/>
    </location>
</feature>
<dbReference type="SUPFAM" id="SSF111352">
    <property type="entry name" value="Ammonium transporter"/>
    <property type="match status" value="1"/>
</dbReference>
<dbReference type="NCBIfam" id="TIGR00836">
    <property type="entry name" value="amt"/>
    <property type="match status" value="1"/>
</dbReference>
<dbReference type="InterPro" id="IPR029020">
    <property type="entry name" value="Ammonium/urea_transptr"/>
</dbReference>
<protein>
    <recommendedName>
        <fullName evidence="8">Ammonium transporter</fullName>
    </recommendedName>
</protein>
<feature type="transmembrane region" description="Helical" evidence="8">
    <location>
        <begin position="100"/>
        <end position="120"/>
    </location>
</feature>
<feature type="transmembrane region" description="Helical" evidence="8">
    <location>
        <begin position="132"/>
        <end position="156"/>
    </location>
</feature>
<keyword evidence="6 8" id="KW-0472">Membrane</keyword>
<feature type="non-terminal residue" evidence="10">
    <location>
        <position position="1"/>
    </location>
</feature>
<organism evidence="10">
    <name type="scientific">Capitella teleta</name>
    <name type="common">Polychaete worm</name>
    <dbReference type="NCBI Taxonomy" id="283909"/>
    <lineage>
        <taxon>Eukaryota</taxon>
        <taxon>Metazoa</taxon>
        <taxon>Spiralia</taxon>
        <taxon>Lophotrochozoa</taxon>
        <taxon>Annelida</taxon>
        <taxon>Polychaeta</taxon>
        <taxon>Sedentaria</taxon>
        <taxon>Scolecida</taxon>
        <taxon>Capitellidae</taxon>
        <taxon>Capitella</taxon>
    </lineage>
</organism>
<feature type="transmembrane region" description="Helical" evidence="8">
    <location>
        <begin position="294"/>
        <end position="312"/>
    </location>
</feature>
<evidence type="ECO:0000313" key="12">
    <source>
        <dbReference type="Proteomes" id="UP000014760"/>
    </source>
</evidence>
<comment type="similarity">
    <text evidence="2 8">Belongs to the ammonia transporter channel (TC 1.A.11.2) family.</text>
</comment>
<keyword evidence="3 8" id="KW-0813">Transport</keyword>